<dbReference type="Proteomes" id="UP000265040">
    <property type="component" value="Chromosome 18"/>
</dbReference>
<keyword evidence="2" id="KW-0732">Signal</keyword>
<feature type="chain" id="PRO_5018769759" description="Endonuclease domain-containing 1 protein-like" evidence="2">
    <location>
        <begin position="33"/>
        <end position="351"/>
    </location>
</feature>
<dbReference type="AlphaFoldDB" id="A0A3Q1INN5"/>
<feature type="region of interest" description="Disordered" evidence="1">
    <location>
        <begin position="100"/>
        <end position="129"/>
    </location>
</feature>
<dbReference type="GO" id="GO:0003676">
    <property type="term" value="F:nucleic acid binding"/>
    <property type="evidence" value="ECO:0007669"/>
    <property type="project" value="InterPro"/>
</dbReference>
<dbReference type="GeneTree" id="ENSGT01030000234592"/>
<sequence length="351" mass="40452">MFHNCVMMTPLNTWCLLPLTVLLLLSISPTETEVVQSMSQCEGFILNKPPQVPGILENGQIKGKNRYRVICQTYENKRRFVTLYDTKNKIPVLSAYKYRGQENSEEREERPKTHWKIEPQLEDRSTDKNMKKCDQAQYKNQASDNDYKNNKDYNRGHLFPSSYGFDESDKISTFTLTNIVPQAISFNSGSWEKMEKYMRCVLENYCENKEGYVVTGAKASPDKKLNSRVNIPSMLWSAFCCYSQQNRKWIAGAFWGANVRDESETTYLPMRTLADLYNELSTGSARFEAFPGPRENTSKCPLKETAEESLGALNIKTTCKYPPKNFTEIFHKDKAKGFKKNGKTLRIIVED</sequence>
<proteinExistence type="predicted"/>
<feature type="signal peptide" evidence="2">
    <location>
        <begin position="1"/>
        <end position="32"/>
    </location>
</feature>
<dbReference type="InterPro" id="IPR039015">
    <property type="entry name" value="ENDOD1"/>
</dbReference>
<evidence type="ECO:0000256" key="1">
    <source>
        <dbReference type="SAM" id="MobiDB-lite"/>
    </source>
</evidence>
<evidence type="ECO:0008006" key="7">
    <source>
        <dbReference type="Google" id="ProtNLM"/>
    </source>
</evidence>
<evidence type="ECO:0000256" key="2">
    <source>
        <dbReference type="SAM" id="SignalP"/>
    </source>
</evidence>
<dbReference type="OrthoDB" id="69221at2759"/>
<dbReference type="InterPro" id="IPR044925">
    <property type="entry name" value="His-Me_finger_sf"/>
</dbReference>
<dbReference type="Ensembl" id="ENSATET00000021207.3">
    <property type="protein sequence ID" value="ENSATEP00000020849.1"/>
    <property type="gene ID" value="ENSATEG00000014514.3"/>
</dbReference>
<reference evidence="5" key="3">
    <citation type="submission" date="2025-09" db="UniProtKB">
        <authorList>
            <consortium name="Ensembl"/>
        </authorList>
    </citation>
    <scope>IDENTIFICATION</scope>
</reference>
<dbReference type="SUPFAM" id="SSF54060">
    <property type="entry name" value="His-Me finger endonucleases"/>
    <property type="match status" value="1"/>
</dbReference>
<dbReference type="SMART" id="SM00477">
    <property type="entry name" value="NUC"/>
    <property type="match status" value="1"/>
</dbReference>
<dbReference type="InterPro" id="IPR001604">
    <property type="entry name" value="Endo_G_ENPP1-like_dom"/>
</dbReference>
<evidence type="ECO:0000313" key="5">
    <source>
        <dbReference type="Ensembl" id="ENSATEP00000020849.1"/>
    </source>
</evidence>
<reference evidence="5" key="2">
    <citation type="submission" date="2025-08" db="UniProtKB">
        <authorList>
            <consortium name="Ensembl"/>
        </authorList>
    </citation>
    <scope>IDENTIFICATION</scope>
</reference>
<evidence type="ECO:0000313" key="6">
    <source>
        <dbReference type="Proteomes" id="UP000265040"/>
    </source>
</evidence>
<evidence type="ECO:0000259" key="3">
    <source>
        <dbReference type="SMART" id="SM00477"/>
    </source>
</evidence>
<reference evidence="5" key="1">
    <citation type="submission" date="2021-04" db="EMBL/GenBank/DDBJ databases">
        <authorList>
            <consortium name="Wellcome Sanger Institute Data Sharing"/>
        </authorList>
    </citation>
    <scope>NUCLEOTIDE SEQUENCE [LARGE SCALE GENOMIC DNA]</scope>
</reference>
<protein>
    <recommendedName>
        <fullName evidence="7">Endonuclease domain-containing 1 protein-like</fullName>
    </recommendedName>
</protein>
<name>A0A3Q1INN5_ANATE</name>
<dbReference type="GeneID" id="113168645"/>
<dbReference type="STRING" id="64144.ENSATEP00000020849"/>
<dbReference type="PANTHER" id="PTHR21472">
    <property type="entry name" value="ENDONUCLEASE DOMAIN-CONTAINING 1 PROTEIN ENDOD1"/>
    <property type="match status" value="1"/>
</dbReference>
<dbReference type="GO" id="GO:0016787">
    <property type="term" value="F:hydrolase activity"/>
    <property type="evidence" value="ECO:0007669"/>
    <property type="project" value="InterPro"/>
</dbReference>
<dbReference type="Gene3D" id="3.40.570.10">
    <property type="entry name" value="Extracellular Endonuclease, subunit A"/>
    <property type="match status" value="1"/>
</dbReference>
<dbReference type="GO" id="GO:0046872">
    <property type="term" value="F:metal ion binding"/>
    <property type="evidence" value="ECO:0007669"/>
    <property type="project" value="InterPro"/>
</dbReference>
<accession>A0A3Q1INN5</accession>
<dbReference type="InterPro" id="IPR020821">
    <property type="entry name" value="ENPP1-3/EXOG-like_nuc-like"/>
</dbReference>
<feature type="domain" description="DNA/RNA non-specific endonuclease/pyrophosphatase/phosphodiesterase" evidence="4">
    <location>
        <begin position="76"/>
        <end position="296"/>
    </location>
</feature>
<dbReference type="PANTHER" id="PTHR21472:SF15">
    <property type="entry name" value="ENDONUCLEASE DOMAIN-CONTAINING 1 PROTEIN-RELATED"/>
    <property type="match status" value="1"/>
</dbReference>
<dbReference type="InterPro" id="IPR044929">
    <property type="entry name" value="DNA/RNA_non-sp_Endonuclease_sf"/>
</dbReference>
<keyword evidence="6" id="KW-1185">Reference proteome</keyword>
<dbReference type="OMA" id="INEDYFA"/>
<dbReference type="RefSeq" id="XP_026225470.1">
    <property type="nucleotide sequence ID" value="XM_026369685.1"/>
</dbReference>
<dbReference type="Pfam" id="PF01223">
    <property type="entry name" value="Endonuclease_NS"/>
    <property type="match status" value="1"/>
</dbReference>
<evidence type="ECO:0000259" key="4">
    <source>
        <dbReference type="SMART" id="SM00892"/>
    </source>
</evidence>
<feature type="domain" description="ENPP1-3/EXOG-like endonuclease/phosphodiesterase" evidence="3">
    <location>
        <begin position="77"/>
        <end position="293"/>
    </location>
</feature>
<dbReference type="SMART" id="SM00892">
    <property type="entry name" value="Endonuclease_NS"/>
    <property type="match status" value="1"/>
</dbReference>
<organism evidence="5 6">
    <name type="scientific">Anabas testudineus</name>
    <name type="common">Climbing perch</name>
    <name type="synonym">Anthias testudineus</name>
    <dbReference type="NCBI Taxonomy" id="64144"/>
    <lineage>
        <taxon>Eukaryota</taxon>
        <taxon>Metazoa</taxon>
        <taxon>Chordata</taxon>
        <taxon>Craniata</taxon>
        <taxon>Vertebrata</taxon>
        <taxon>Euteleostomi</taxon>
        <taxon>Actinopterygii</taxon>
        <taxon>Neopterygii</taxon>
        <taxon>Teleostei</taxon>
        <taxon>Neoteleostei</taxon>
        <taxon>Acanthomorphata</taxon>
        <taxon>Anabantaria</taxon>
        <taxon>Anabantiformes</taxon>
        <taxon>Anabantoidei</taxon>
        <taxon>Anabantidae</taxon>
        <taxon>Anabas</taxon>
    </lineage>
</organism>